<evidence type="ECO:0000313" key="10">
    <source>
        <dbReference type="Proteomes" id="UP000663834"/>
    </source>
</evidence>
<dbReference type="Proteomes" id="UP000676336">
    <property type="component" value="Unassembled WGS sequence"/>
</dbReference>
<dbReference type="OrthoDB" id="10053360at2759"/>
<evidence type="ECO:0000313" key="2">
    <source>
        <dbReference type="EMBL" id="CAF1244314.1"/>
    </source>
</evidence>
<protein>
    <recommendedName>
        <fullName evidence="12">Tyrosine specific protein phosphatases domain-containing protein</fullName>
    </recommendedName>
</protein>
<dbReference type="Proteomes" id="UP000663866">
    <property type="component" value="Unassembled WGS sequence"/>
</dbReference>
<dbReference type="EMBL" id="CAJNOV010014420">
    <property type="protein sequence ID" value="CAF1549265.1"/>
    <property type="molecule type" value="Genomic_DNA"/>
</dbReference>
<dbReference type="Proteomes" id="UP000663824">
    <property type="component" value="Unassembled WGS sequence"/>
</dbReference>
<dbReference type="Proteomes" id="UP000663856">
    <property type="component" value="Unassembled WGS sequence"/>
</dbReference>
<feature type="transmembrane region" description="Helical" evidence="1">
    <location>
        <begin position="72"/>
        <end position="96"/>
    </location>
</feature>
<dbReference type="Proteomes" id="UP000681967">
    <property type="component" value="Unassembled WGS sequence"/>
</dbReference>
<accession>A0A814ZES4</accession>
<dbReference type="EMBL" id="CAJOBG010004108">
    <property type="protein sequence ID" value="CAF4095444.1"/>
    <property type="molecule type" value="Genomic_DNA"/>
</dbReference>
<organism evidence="2 10">
    <name type="scientific">Rotaria magnacalcarata</name>
    <dbReference type="NCBI Taxonomy" id="392030"/>
    <lineage>
        <taxon>Eukaryota</taxon>
        <taxon>Metazoa</taxon>
        <taxon>Spiralia</taxon>
        <taxon>Gnathifera</taxon>
        <taxon>Rotifera</taxon>
        <taxon>Eurotatoria</taxon>
        <taxon>Bdelloidea</taxon>
        <taxon>Philodinida</taxon>
        <taxon>Philodinidae</taxon>
        <taxon>Rotaria</taxon>
    </lineage>
</organism>
<evidence type="ECO:0000313" key="11">
    <source>
        <dbReference type="Proteomes" id="UP000663866"/>
    </source>
</evidence>
<gene>
    <name evidence="6" type="ORF">BYL167_LOCUS6107</name>
    <name evidence="3" type="ORF">CJN711_LOCUS30283</name>
    <name evidence="9" type="ORF">GIL414_LOCUS24064</name>
    <name evidence="2" type="ORF">KQP761_LOCUS1955</name>
    <name evidence="4" type="ORF">MBJ925_LOCUS1537</name>
    <name evidence="8" type="ORF">OVN521_LOCUS20600</name>
    <name evidence="7" type="ORF">SMN809_LOCUS11792</name>
    <name evidence="5" type="ORF">WKI299_LOCUS11365</name>
</gene>
<dbReference type="InterPro" id="IPR029021">
    <property type="entry name" value="Prot-tyrosine_phosphatase-like"/>
</dbReference>
<dbReference type="EMBL" id="CAJOBJ010028590">
    <property type="protein sequence ID" value="CAF4259719.1"/>
    <property type="molecule type" value="Genomic_DNA"/>
</dbReference>
<evidence type="ECO:0000256" key="1">
    <source>
        <dbReference type="SAM" id="Phobius"/>
    </source>
</evidence>
<evidence type="ECO:0000313" key="6">
    <source>
        <dbReference type="EMBL" id="CAF3855747.1"/>
    </source>
</evidence>
<feature type="transmembrane region" description="Helical" evidence="1">
    <location>
        <begin position="39"/>
        <end position="60"/>
    </location>
</feature>
<evidence type="ECO:0000313" key="4">
    <source>
        <dbReference type="EMBL" id="CAF1918539.1"/>
    </source>
</evidence>
<feature type="transmembrane region" description="Helical" evidence="1">
    <location>
        <begin position="12"/>
        <end position="33"/>
    </location>
</feature>
<feature type="transmembrane region" description="Helical" evidence="1">
    <location>
        <begin position="102"/>
        <end position="125"/>
    </location>
</feature>
<keyword evidence="1" id="KW-1133">Transmembrane helix</keyword>
<evidence type="ECO:0000313" key="8">
    <source>
        <dbReference type="EMBL" id="CAF4095444.1"/>
    </source>
</evidence>
<evidence type="ECO:0008006" key="12">
    <source>
        <dbReference type="Google" id="ProtNLM"/>
    </source>
</evidence>
<dbReference type="EMBL" id="CAJNRF010004170">
    <property type="protein sequence ID" value="CAF2056859.1"/>
    <property type="molecule type" value="Genomic_DNA"/>
</dbReference>
<keyword evidence="1" id="KW-0812">Transmembrane</keyword>
<dbReference type="EMBL" id="CAJNOW010000126">
    <property type="protein sequence ID" value="CAF1244314.1"/>
    <property type="molecule type" value="Genomic_DNA"/>
</dbReference>
<evidence type="ECO:0000313" key="3">
    <source>
        <dbReference type="EMBL" id="CAF1549265.1"/>
    </source>
</evidence>
<sequence>MLFVRSPSIIFAFIYSIVSISLTILSFDIIYTHPQQQSQLLIILPPLNIIFLFLSALIWTERHFRLTYVPTICLFILLLSSLALTIISYLLLSISIIFYLNFIFYLLFSILLSFMILTIIISFFCSSLTMYRYQNLPPVEQQNSQLLNNDAICQFDKFTLKSNEKEFFLFVSKLPFDSMNYDMNIIINNLNQIDVDTILTLNEMNKPSNMNMTNDNHSNTDSYSMQMKQANIEHIIYPINARYIPKSISDYMQFLYAIILSFNQFNRNRLFIHCAGDMGRIGMTIICFELLYELITNENQQESKQNLIERVCHYPLLLDHCCRVCKAISNVRKIRPRGIDNPLQIIYVHEFYARLKAASYMQQIKLITNQKYTMNNFEEIQ</sequence>
<proteinExistence type="predicted"/>
<dbReference type="AlphaFoldDB" id="A0A814ZES4"/>
<keyword evidence="1" id="KW-0472">Membrane</keyword>
<name>A0A814ZES4_9BILA</name>
<dbReference type="EMBL" id="CAJOBI010004331">
    <property type="protein sequence ID" value="CAF3998413.1"/>
    <property type="molecule type" value="Genomic_DNA"/>
</dbReference>
<evidence type="ECO:0000313" key="9">
    <source>
        <dbReference type="EMBL" id="CAF4259719.1"/>
    </source>
</evidence>
<dbReference type="EMBL" id="CAJNRE010000099">
    <property type="protein sequence ID" value="CAF1918539.1"/>
    <property type="molecule type" value="Genomic_DNA"/>
</dbReference>
<dbReference type="SUPFAM" id="SSF52799">
    <property type="entry name" value="(Phosphotyrosine protein) phosphatases II"/>
    <property type="match status" value="1"/>
</dbReference>
<evidence type="ECO:0000313" key="5">
    <source>
        <dbReference type="EMBL" id="CAF2056859.1"/>
    </source>
</evidence>
<reference evidence="2" key="1">
    <citation type="submission" date="2021-02" db="EMBL/GenBank/DDBJ databases">
        <authorList>
            <person name="Nowell W R."/>
        </authorList>
    </citation>
    <scope>NUCLEOTIDE SEQUENCE</scope>
</reference>
<dbReference type="Proteomes" id="UP000663834">
    <property type="component" value="Unassembled WGS sequence"/>
</dbReference>
<keyword evidence="11" id="KW-1185">Reference proteome</keyword>
<evidence type="ECO:0000313" key="7">
    <source>
        <dbReference type="EMBL" id="CAF3998413.1"/>
    </source>
</evidence>
<comment type="caution">
    <text evidence="2">The sequence shown here is derived from an EMBL/GenBank/DDBJ whole genome shotgun (WGS) entry which is preliminary data.</text>
</comment>
<dbReference type="Gene3D" id="3.90.190.10">
    <property type="entry name" value="Protein tyrosine phosphatase superfamily"/>
    <property type="match status" value="1"/>
</dbReference>
<dbReference type="Proteomes" id="UP000681720">
    <property type="component" value="Unassembled WGS sequence"/>
</dbReference>
<dbReference type="Proteomes" id="UP000663855">
    <property type="component" value="Unassembled WGS sequence"/>
</dbReference>
<dbReference type="EMBL" id="CAJOBH010001454">
    <property type="protein sequence ID" value="CAF3855747.1"/>
    <property type="molecule type" value="Genomic_DNA"/>
</dbReference>